<sequence>MLWADVKQELRREGTVDTTLADEHKEKRQRWLKQKLEERKAQRRARAEADALRAEAAAVEEKNAEEIEAEENRRLEEAEEDRARKIRSEYGYLEDGYEWSGDYDEQVALFEDADDQAFDEEDKADAYAEYEYEREDDDSNAVEESEL</sequence>
<evidence type="ECO:0000313" key="3">
    <source>
        <dbReference type="Proteomes" id="UP000005237"/>
    </source>
</evidence>
<dbReference type="AlphaFoldDB" id="A0A8R1II48"/>
<proteinExistence type="predicted"/>
<reference evidence="3" key="1">
    <citation type="submission" date="2010-08" db="EMBL/GenBank/DDBJ databases">
        <authorList>
            <consortium name="Caenorhabditis japonica Sequencing Consortium"/>
            <person name="Wilson R.K."/>
        </authorList>
    </citation>
    <scope>NUCLEOTIDE SEQUENCE [LARGE SCALE GENOMIC DNA]</scope>
    <source>
        <strain evidence="3">DF5081</strain>
    </source>
</reference>
<name>A0A8R1II48_CAEJA</name>
<feature type="region of interest" description="Disordered" evidence="1">
    <location>
        <begin position="114"/>
        <end position="147"/>
    </location>
</feature>
<reference evidence="2" key="2">
    <citation type="submission" date="2022-06" db="UniProtKB">
        <authorList>
            <consortium name="EnsemblMetazoa"/>
        </authorList>
    </citation>
    <scope>IDENTIFICATION</scope>
    <source>
        <strain evidence="2">DF5081</strain>
    </source>
</reference>
<organism evidence="2 3">
    <name type="scientific">Caenorhabditis japonica</name>
    <dbReference type="NCBI Taxonomy" id="281687"/>
    <lineage>
        <taxon>Eukaryota</taxon>
        <taxon>Metazoa</taxon>
        <taxon>Ecdysozoa</taxon>
        <taxon>Nematoda</taxon>
        <taxon>Chromadorea</taxon>
        <taxon>Rhabditida</taxon>
        <taxon>Rhabditina</taxon>
        <taxon>Rhabditomorpha</taxon>
        <taxon>Rhabditoidea</taxon>
        <taxon>Rhabditidae</taxon>
        <taxon>Peloderinae</taxon>
        <taxon>Caenorhabditis</taxon>
    </lineage>
</organism>
<feature type="region of interest" description="Disordered" evidence="1">
    <location>
        <begin position="61"/>
        <end position="81"/>
    </location>
</feature>
<accession>A0A8R1II48</accession>
<evidence type="ECO:0000313" key="2">
    <source>
        <dbReference type="EnsemblMetazoa" id="CJA35123.1"/>
    </source>
</evidence>
<dbReference type="Proteomes" id="UP000005237">
    <property type="component" value="Unassembled WGS sequence"/>
</dbReference>
<protein>
    <submittedName>
        <fullName evidence="2">Uncharacterized protein</fullName>
    </submittedName>
</protein>
<evidence type="ECO:0000256" key="1">
    <source>
        <dbReference type="SAM" id="MobiDB-lite"/>
    </source>
</evidence>
<keyword evidence="3" id="KW-1185">Reference proteome</keyword>
<dbReference type="EnsemblMetazoa" id="CJA35123.1">
    <property type="protein sequence ID" value="CJA35123.1"/>
    <property type="gene ID" value="WBGene00210970"/>
</dbReference>